<keyword evidence="3" id="KW-1185">Reference proteome</keyword>
<dbReference type="RefSeq" id="WP_345050138.1">
    <property type="nucleotide sequence ID" value="NZ_BAABDK010000003.1"/>
</dbReference>
<organism evidence="2 3">
    <name type="scientific">Hymenobacter glaciei</name>
    <dbReference type="NCBI Taxonomy" id="877209"/>
    <lineage>
        <taxon>Bacteria</taxon>
        <taxon>Pseudomonadati</taxon>
        <taxon>Bacteroidota</taxon>
        <taxon>Cytophagia</taxon>
        <taxon>Cytophagales</taxon>
        <taxon>Hymenobacteraceae</taxon>
        <taxon>Hymenobacter</taxon>
    </lineage>
</organism>
<dbReference type="InterPro" id="IPR041657">
    <property type="entry name" value="HTH_17"/>
</dbReference>
<feature type="domain" description="Helix-turn-helix" evidence="1">
    <location>
        <begin position="44"/>
        <end position="78"/>
    </location>
</feature>
<sequence>MEPFILSPVPYAQLLEDLRAIIRHETAQQQASAFPAEPNAGADLLTVQEAAELLDVCPQTIHEWKRRGLLTYHKMGRQLTLIDFKTTSSPDLGHFLTTIEKYDYDRQAALYLDVLGATRFLIIGVQKKAPHNVWRVELTGTPGLIEQGRKKYARLLKAFWQQGRPVVSAVLGPPTQARTHDFQPSID</sequence>
<dbReference type="SUPFAM" id="SSF46955">
    <property type="entry name" value="Putative DNA-binding domain"/>
    <property type="match status" value="1"/>
</dbReference>
<evidence type="ECO:0000313" key="3">
    <source>
        <dbReference type="Proteomes" id="UP001501469"/>
    </source>
</evidence>
<gene>
    <name evidence="2" type="ORF">GCM10022409_06080</name>
</gene>
<dbReference type="EMBL" id="BAABDK010000003">
    <property type="protein sequence ID" value="GAA4024876.1"/>
    <property type="molecule type" value="Genomic_DNA"/>
</dbReference>
<proteinExistence type="predicted"/>
<protein>
    <recommendedName>
        <fullName evidence="1">Helix-turn-helix domain-containing protein</fullName>
    </recommendedName>
</protein>
<dbReference type="Proteomes" id="UP001501469">
    <property type="component" value="Unassembled WGS sequence"/>
</dbReference>
<comment type="caution">
    <text evidence="2">The sequence shown here is derived from an EMBL/GenBank/DDBJ whole genome shotgun (WGS) entry which is preliminary data.</text>
</comment>
<name>A0ABP7TDW6_9BACT</name>
<dbReference type="Pfam" id="PF12728">
    <property type="entry name" value="HTH_17"/>
    <property type="match status" value="1"/>
</dbReference>
<dbReference type="InterPro" id="IPR009061">
    <property type="entry name" value="DNA-bd_dom_put_sf"/>
</dbReference>
<evidence type="ECO:0000259" key="1">
    <source>
        <dbReference type="Pfam" id="PF12728"/>
    </source>
</evidence>
<dbReference type="Gene3D" id="3.90.320.10">
    <property type="match status" value="1"/>
</dbReference>
<dbReference type="InterPro" id="IPR011604">
    <property type="entry name" value="PDDEXK-like_dom_sf"/>
</dbReference>
<reference evidence="3" key="1">
    <citation type="journal article" date="2019" name="Int. J. Syst. Evol. Microbiol.">
        <title>The Global Catalogue of Microorganisms (GCM) 10K type strain sequencing project: providing services to taxonomists for standard genome sequencing and annotation.</title>
        <authorList>
            <consortium name="The Broad Institute Genomics Platform"/>
            <consortium name="The Broad Institute Genome Sequencing Center for Infectious Disease"/>
            <person name="Wu L."/>
            <person name="Ma J."/>
        </authorList>
    </citation>
    <scope>NUCLEOTIDE SEQUENCE [LARGE SCALE GENOMIC DNA]</scope>
    <source>
        <strain evidence="3">JCM 17225</strain>
    </source>
</reference>
<accession>A0ABP7TDW6</accession>
<evidence type="ECO:0000313" key="2">
    <source>
        <dbReference type="EMBL" id="GAA4024876.1"/>
    </source>
</evidence>